<sequence length="127" mass="15270">MINKILISIQKRCYSLVHKKSTYYNSSDFYSSDKQSIENFKITRGWFPFGVKPVHLDMLDGDVCNWSDELYKYIIYEFLLNYWKILNLNELNHSTDINHVILVFIKIELITKINHIIVFKLKYLKKN</sequence>
<name>A0A481ZLC6_9PEZI</name>
<gene>
    <name evidence="1" type="primary">orf127</name>
</gene>
<organism evidence="1">
    <name type="scientific">Orbilia brochopaga</name>
    <dbReference type="NCBI Taxonomy" id="3140254"/>
    <lineage>
        <taxon>Eukaryota</taxon>
        <taxon>Fungi</taxon>
        <taxon>Dikarya</taxon>
        <taxon>Ascomycota</taxon>
        <taxon>Pezizomycotina</taxon>
        <taxon>Orbiliomycetes</taxon>
        <taxon>Orbiliales</taxon>
        <taxon>Orbiliaceae</taxon>
        <taxon>Orbilia</taxon>
    </lineage>
</organism>
<geneLocation type="mitochondrion" evidence="1"/>
<dbReference type="GeneID" id="39411794"/>
<evidence type="ECO:0000313" key="1">
    <source>
        <dbReference type="EMBL" id="QBL02540.1"/>
    </source>
</evidence>
<accession>A0A481ZLC6</accession>
<dbReference type="EMBL" id="MK550698">
    <property type="protein sequence ID" value="QBL02540.1"/>
    <property type="molecule type" value="Genomic_DNA"/>
</dbReference>
<protein>
    <submittedName>
        <fullName evidence="1">Uncharacterized protein</fullName>
    </submittedName>
</protein>
<proteinExistence type="predicted"/>
<reference evidence="1" key="1">
    <citation type="journal article" date="2019" name="Mitochondrial DNA Part B Resour">
        <title>Characterization of the complete mitochondrial genome of Drechslerella brochopaga, a fungal species trapping nematodes with constricting rings.</title>
        <authorList>
            <person name="Fang M."/>
            <person name="Wang S."/>
            <person name="Xu J."/>
            <person name="Jiang L."/>
            <person name="Zhou D."/>
            <person name="Zhang K.-Q."/>
            <person name="Zhang Y."/>
        </authorList>
    </citation>
    <scope>NUCLEOTIDE SEQUENCE</scope>
    <source>
        <strain evidence="1">YMF1.03216</strain>
    </source>
</reference>
<dbReference type="RefSeq" id="YP_009568459.1">
    <property type="nucleotide sequence ID" value="NC_041248.1"/>
</dbReference>
<reference evidence="1" key="2">
    <citation type="submission" date="2019-02" db="EMBL/GenBank/DDBJ databases">
        <authorList>
            <person name="Fang M.L."/>
            <person name="Zhang Y."/>
        </authorList>
    </citation>
    <scope>NUCLEOTIDE SEQUENCE</scope>
    <source>
        <strain evidence="1">YMF1.03216</strain>
    </source>
</reference>
<dbReference type="AlphaFoldDB" id="A0A481ZLC6"/>
<keyword evidence="1" id="KW-0496">Mitochondrion</keyword>